<evidence type="ECO:0000313" key="2">
    <source>
        <dbReference type="EMBL" id="KAF7513488.1"/>
    </source>
</evidence>
<evidence type="ECO:0000256" key="1">
    <source>
        <dbReference type="SAM" id="MobiDB-lite"/>
    </source>
</evidence>
<protein>
    <submittedName>
        <fullName evidence="2">Uncharacterized protein</fullName>
    </submittedName>
</protein>
<organism evidence="2 3">
    <name type="scientific">Endocarpon pusillum</name>
    <dbReference type="NCBI Taxonomy" id="364733"/>
    <lineage>
        <taxon>Eukaryota</taxon>
        <taxon>Fungi</taxon>
        <taxon>Dikarya</taxon>
        <taxon>Ascomycota</taxon>
        <taxon>Pezizomycotina</taxon>
        <taxon>Eurotiomycetes</taxon>
        <taxon>Chaetothyriomycetidae</taxon>
        <taxon>Verrucariales</taxon>
        <taxon>Verrucariaceae</taxon>
        <taxon>Endocarpon</taxon>
    </lineage>
</organism>
<feature type="region of interest" description="Disordered" evidence="1">
    <location>
        <begin position="1"/>
        <end position="23"/>
    </location>
</feature>
<sequence>MTGLAHRDREGDELQRGSGRGWSKIQGSNGLAVQPCSTAFSGAHPLLTPFNLLIWLSQLAMNQHSSKPHPQKAILFSLDGKELHGGTGGKNQGNGDGYQRSQTNALPFLHGFDQSPLRERGRWLITTLSSINVDVFRRIQL</sequence>
<accession>A0A8H7AQI2</accession>
<dbReference type="AlphaFoldDB" id="A0A8H7AQI2"/>
<dbReference type="Proteomes" id="UP000606974">
    <property type="component" value="Unassembled WGS sequence"/>
</dbReference>
<name>A0A8H7AQI2_9EURO</name>
<keyword evidence="3" id="KW-1185">Reference proteome</keyword>
<comment type="caution">
    <text evidence="2">The sequence shown here is derived from an EMBL/GenBank/DDBJ whole genome shotgun (WGS) entry which is preliminary data.</text>
</comment>
<dbReference type="EMBL" id="JAACFV010000005">
    <property type="protein sequence ID" value="KAF7513488.1"/>
    <property type="molecule type" value="Genomic_DNA"/>
</dbReference>
<evidence type="ECO:0000313" key="3">
    <source>
        <dbReference type="Proteomes" id="UP000606974"/>
    </source>
</evidence>
<feature type="compositionally biased region" description="Basic and acidic residues" evidence="1">
    <location>
        <begin position="1"/>
        <end position="15"/>
    </location>
</feature>
<proteinExistence type="predicted"/>
<reference evidence="2" key="1">
    <citation type="submission" date="2020-02" db="EMBL/GenBank/DDBJ databases">
        <authorList>
            <person name="Palmer J.M."/>
        </authorList>
    </citation>
    <scope>NUCLEOTIDE SEQUENCE</scope>
    <source>
        <strain evidence="2">EPUS1.4</strain>
        <tissue evidence="2">Thallus</tissue>
    </source>
</reference>
<gene>
    <name evidence="2" type="ORF">GJ744_008782</name>
</gene>